<keyword evidence="5 6" id="KW-0472">Membrane</keyword>
<accession>A0A0B2IFR4</accession>
<evidence type="ECO:0000313" key="9">
    <source>
        <dbReference type="EMBL" id="QMR41306.1"/>
    </source>
</evidence>
<keyword evidence="4 6" id="KW-1133">Transmembrane helix</keyword>
<feature type="transmembrane region" description="Helical" evidence="6">
    <location>
        <begin position="210"/>
        <end position="233"/>
    </location>
</feature>
<dbReference type="OMA" id="WILLPFY"/>
<comment type="subcellular location">
    <subcellularLocation>
        <location evidence="1">Membrane</location>
        <topology evidence="1">Multi-pass membrane protein</topology>
    </subcellularLocation>
</comment>
<dbReference type="InterPro" id="IPR002549">
    <property type="entry name" value="AI-2E-like"/>
</dbReference>
<evidence type="ECO:0000256" key="3">
    <source>
        <dbReference type="ARBA" id="ARBA00022692"/>
    </source>
</evidence>
<reference evidence="7" key="4">
    <citation type="submission" date="2023-11" db="EMBL/GenBank/DDBJ databases">
        <title>Detection of rare carbapenemases in Enterobacterales - comparison of two colorimetric and two CIM-based carbapenemase assays.</title>
        <authorList>
            <person name="Schaffarczyk L."/>
            <person name="Noster J."/>
            <person name="Stelzer Y."/>
            <person name="Sattler J."/>
            <person name="Gatermann S."/>
            <person name="Hamprecht A."/>
        </authorList>
    </citation>
    <scope>NUCLEOTIDE SEQUENCE</scope>
    <source>
        <strain evidence="7">CIM-Cont-037</strain>
    </source>
</reference>
<evidence type="ECO:0000256" key="6">
    <source>
        <dbReference type="SAM" id="Phobius"/>
    </source>
</evidence>
<feature type="transmembrane region" description="Helical" evidence="6">
    <location>
        <begin position="151"/>
        <end position="176"/>
    </location>
</feature>
<dbReference type="Proteomes" id="UP001279012">
    <property type="component" value="Unassembled WGS sequence"/>
</dbReference>
<dbReference type="AlphaFoldDB" id="A0A0B2IFR4"/>
<feature type="transmembrane region" description="Helical" evidence="6">
    <location>
        <begin position="58"/>
        <end position="86"/>
    </location>
</feature>
<evidence type="ECO:0000256" key="5">
    <source>
        <dbReference type="ARBA" id="ARBA00023136"/>
    </source>
</evidence>
<proteinExistence type="inferred from homology"/>
<feature type="transmembrane region" description="Helical" evidence="6">
    <location>
        <begin position="273"/>
        <end position="290"/>
    </location>
</feature>
<comment type="similarity">
    <text evidence="2">Belongs to the autoinducer-2 exporter (AI-2E) (TC 2.A.86) family.</text>
</comment>
<evidence type="ECO:0000256" key="2">
    <source>
        <dbReference type="ARBA" id="ARBA00009773"/>
    </source>
</evidence>
<evidence type="ECO:0000313" key="8">
    <source>
        <dbReference type="EMBL" id="MEA8800707.1"/>
    </source>
</evidence>
<dbReference type="Pfam" id="PF01594">
    <property type="entry name" value="AI-2E_transport"/>
    <property type="match status" value="1"/>
</dbReference>
<accession>A0A157UML3</accession>
<evidence type="ECO:0000256" key="1">
    <source>
        <dbReference type="ARBA" id="ARBA00004141"/>
    </source>
</evidence>
<reference evidence="10" key="1">
    <citation type="submission" date="2020-06" db="EMBL/GenBank/DDBJ databases">
        <title>REHAB project genomes.</title>
        <authorList>
            <person name="Shaw L.P."/>
        </authorList>
    </citation>
    <scope>NUCLEOTIDE SEQUENCE [LARGE SCALE GENOMIC DNA]</scope>
    <source>
        <strain evidence="10">RHBSTW-00938</strain>
    </source>
</reference>
<evidence type="ECO:0000256" key="4">
    <source>
        <dbReference type="ARBA" id="ARBA00022989"/>
    </source>
</evidence>
<name>A0A0B2IFR4_KLEAE</name>
<feature type="transmembrane region" description="Helical" evidence="6">
    <location>
        <begin position="5"/>
        <end position="23"/>
    </location>
</feature>
<dbReference type="PANTHER" id="PTHR21716:SF4">
    <property type="entry name" value="TRANSMEMBRANE PROTEIN 245"/>
    <property type="match status" value="1"/>
</dbReference>
<dbReference type="Proteomes" id="UP000514462">
    <property type="component" value="Chromosome"/>
</dbReference>
<evidence type="ECO:0000313" key="7">
    <source>
        <dbReference type="EMBL" id="MDX7014676.1"/>
    </source>
</evidence>
<dbReference type="EMBL" id="CP055904">
    <property type="protein sequence ID" value="QMR41306.1"/>
    <property type="molecule type" value="Genomic_DNA"/>
</dbReference>
<dbReference type="Proteomes" id="UP001303386">
    <property type="component" value="Unassembled WGS sequence"/>
</dbReference>
<dbReference type="RefSeq" id="WP_015365665.1">
    <property type="nucleotide sequence ID" value="NZ_BGNU01000018.1"/>
</dbReference>
<dbReference type="EMBL" id="JAWZZT010000006">
    <property type="protein sequence ID" value="MDX7014676.1"/>
    <property type="molecule type" value="Genomic_DNA"/>
</dbReference>
<feature type="transmembrane region" description="Helical" evidence="6">
    <location>
        <begin position="29"/>
        <end position="46"/>
    </location>
</feature>
<feature type="transmembrane region" description="Helical" evidence="6">
    <location>
        <begin position="310"/>
        <end position="343"/>
    </location>
</feature>
<dbReference type="GO" id="GO:0016020">
    <property type="term" value="C:membrane"/>
    <property type="evidence" value="ECO:0007669"/>
    <property type="project" value="UniProtKB-SubCell"/>
</dbReference>
<evidence type="ECO:0000313" key="11">
    <source>
        <dbReference type="Proteomes" id="UP001279012"/>
    </source>
</evidence>
<reference evidence="8" key="3">
    <citation type="journal article" date="2023" name="J. Hosp. Infect.">
        <title>Cross-contamination of carbapenem-resistant Gram-negative bacteria between patients and hospital environment in the first year of a newly built surgical ward.</title>
        <authorList>
            <person name="Boutin S."/>
            <person name="Scherrer M."/>
            <person name="Spath I."/>
            <person name="Kocer K."/>
            <person name="Heeg K."/>
            <person name="Nurjadi D."/>
        </authorList>
    </citation>
    <scope>NUCLEOTIDE SEQUENCE</scope>
    <source>
        <strain evidence="8">KE10384</strain>
    </source>
</reference>
<evidence type="ECO:0000313" key="10">
    <source>
        <dbReference type="Proteomes" id="UP000514462"/>
    </source>
</evidence>
<protein>
    <submittedName>
        <fullName evidence="7">AI-2E family transporter</fullName>
    </submittedName>
</protein>
<feature type="transmembrane region" description="Helical" evidence="6">
    <location>
        <begin position="239"/>
        <end position="261"/>
    </location>
</feature>
<gene>
    <name evidence="9" type="ORF">HV331_18205</name>
    <name evidence="8" type="ORF">PZT46_15760</name>
    <name evidence="7" type="ORF">SJ059_09400</name>
</gene>
<dbReference type="EMBL" id="JARELW010000006">
    <property type="protein sequence ID" value="MEA8800707.1"/>
    <property type="molecule type" value="Genomic_DNA"/>
</dbReference>
<dbReference type="GeneID" id="93312999"/>
<dbReference type="PANTHER" id="PTHR21716">
    <property type="entry name" value="TRANSMEMBRANE PROTEIN"/>
    <property type="match status" value="1"/>
</dbReference>
<reference evidence="9" key="2">
    <citation type="journal article" date="2021" name="Microb. Genom.">
        <title>A genomic epidemiological study shows that prevalence of antimicrobial resistance in Enterobacterales is associated with the livestock host, as well as antimicrobial usage.</title>
        <authorList>
            <person name="AbuOun M."/>
            <person name="Jones H."/>
            <person name="Stubberfield E."/>
            <person name="Gilson D."/>
            <person name="Shaw L.P."/>
            <person name="Hubbard A.T.M."/>
            <person name="Chau K.K."/>
            <person name="Sebra R."/>
            <person name="Peto T.E.A."/>
            <person name="Crook D.W."/>
            <person name="Read D.S."/>
            <person name="Gweon H.S."/>
            <person name="Walker A.S."/>
            <person name="Stoesser N."/>
            <person name="Smith R.P."/>
            <person name="Anjum M.F."/>
            <person name="On Behalf Of The Rehab Consortium."/>
        </authorList>
    </citation>
    <scope>NUCLEOTIDE SEQUENCE</scope>
    <source>
        <strain evidence="9">RHBSTW-00938</strain>
    </source>
</reference>
<sequence>MRVKGLTKGFFILILLIVTLAFFDVLSPYYSAILWAAILAVIFNPVKNNIRTRIGERNGIAALLTVVIICLIVFTPLAIIISSLAFELNVVYTKLQHNDTQFPTVVANLFAHLPSWARSFLSEHNLDSAEQIQQQLSDAALKGGQYLAGSAFLIGKGTFGFTVSFGIMLYLLFFLLKDGPYLVLLILESLPLSNYVKQHLFAKFAAVARATVKGTVAVALAQGALGGFAFWIVGLDGSILWGALMAFLSLIPAVGSAIIWVPAAIYLFATGQLWQGAFIVGFFVIVIGLVDNILRPLLVGKDTKMPDYLILIATLGGMEIYGINGFVIGPLIAALFIACWNLLSGREHAGNADLLDEEFIEEAKNSRDE</sequence>
<keyword evidence="3 6" id="KW-0812">Transmembrane</keyword>
<organism evidence="7 11">
    <name type="scientific">Klebsiella aerogenes</name>
    <name type="common">Enterobacter aerogenes</name>
    <dbReference type="NCBI Taxonomy" id="548"/>
    <lineage>
        <taxon>Bacteria</taxon>
        <taxon>Pseudomonadati</taxon>
        <taxon>Pseudomonadota</taxon>
        <taxon>Gammaproteobacteria</taxon>
        <taxon>Enterobacterales</taxon>
        <taxon>Enterobacteriaceae</taxon>
        <taxon>Klebsiella/Raoultella group</taxon>
        <taxon>Klebsiella</taxon>
    </lineage>
</organism>